<name>A0A9Q3PN83_9BASI</name>
<organism evidence="1 2">
    <name type="scientific">Austropuccinia psidii MF-1</name>
    <dbReference type="NCBI Taxonomy" id="1389203"/>
    <lineage>
        <taxon>Eukaryota</taxon>
        <taxon>Fungi</taxon>
        <taxon>Dikarya</taxon>
        <taxon>Basidiomycota</taxon>
        <taxon>Pucciniomycotina</taxon>
        <taxon>Pucciniomycetes</taxon>
        <taxon>Pucciniales</taxon>
        <taxon>Sphaerophragmiaceae</taxon>
        <taxon>Austropuccinia</taxon>
    </lineage>
</organism>
<sequence length="147" mass="16475">MVVSIFHQVIKASHHPEDSSRLKDKCQSQIPMTPSSNLGYSHSQYSSKGILAVHSQGIFKRQFPNNFPRVSAPSIHLGNHIHSIQSGFIKTCISLIHHGNFTQPSSFPNWARYKIHQAVNTASRIQSRPSVSLKESSSQLFTYTSFV</sequence>
<comment type="caution">
    <text evidence="1">The sequence shown here is derived from an EMBL/GenBank/DDBJ whole genome shotgun (WGS) entry which is preliminary data.</text>
</comment>
<keyword evidence="2" id="KW-1185">Reference proteome</keyword>
<dbReference type="Proteomes" id="UP000765509">
    <property type="component" value="Unassembled WGS sequence"/>
</dbReference>
<evidence type="ECO:0000313" key="2">
    <source>
        <dbReference type="Proteomes" id="UP000765509"/>
    </source>
</evidence>
<protein>
    <submittedName>
        <fullName evidence="1">Uncharacterized protein</fullName>
    </submittedName>
</protein>
<gene>
    <name evidence="1" type="ORF">O181_107679</name>
</gene>
<evidence type="ECO:0000313" key="1">
    <source>
        <dbReference type="EMBL" id="MBW0567964.1"/>
    </source>
</evidence>
<dbReference type="AlphaFoldDB" id="A0A9Q3PN83"/>
<reference evidence="1" key="1">
    <citation type="submission" date="2021-03" db="EMBL/GenBank/DDBJ databases">
        <title>Draft genome sequence of rust myrtle Austropuccinia psidii MF-1, a brazilian biotype.</title>
        <authorList>
            <person name="Quecine M.C."/>
            <person name="Pachon D.M.R."/>
            <person name="Bonatelli M.L."/>
            <person name="Correr F.H."/>
            <person name="Franceschini L.M."/>
            <person name="Leite T.F."/>
            <person name="Margarido G.R.A."/>
            <person name="Almeida C.A."/>
            <person name="Ferrarezi J.A."/>
            <person name="Labate C.A."/>
        </authorList>
    </citation>
    <scope>NUCLEOTIDE SEQUENCE</scope>
    <source>
        <strain evidence="1">MF-1</strain>
    </source>
</reference>
<accession>A0A9Q3PN83</accession>
<proteinExistence type="predicted"/>
<dbReference type="EMBL" id="AVOT02081767">
    <property type="protein sequence ID" value="MBW0567964.1"/>
    <property type="molecule type" value="Genomic_DNA"/>
</dbReference>